<dbReference type="OrthoDB" id="294959at2759"/>
<dbReference type="EMBL" id="CAJJDN010000075">
    <property type="protein sequence ID" value="CAD8101181.1"/>
    <property type="molecule type" value="Genomic_DNA"/>
</dbReference>
<gene>
    <name evidence="2" type="ORF">PSON_ATCC_30995.1.T0750136</name>
</gene>
<sequence>MFNNPTSYFANSNEKNNQLKEKIYSALYSSPNTSYDIMKWIPSNDISNLSVSIEQDIDKILQVVPPFQFQPNKQISFQHFQTQQYTNSQPNTYLSSSQKNYSQNRCEPEIKQSQLHQSESNSKVIRREQQNIPKQNQYIQDLISRYQEPPKNTFQEDQNIPSNNIEEEYDVNTKQSVTNRDSQQKGCLIHQEKCKNNELSKLTEQQTCLNQSVGNSAVLEPLINEENINQINQINQIAPLVEIETPIFNTSQNWAKMKIRKEAKLNENYKTQNFQDLLYSLPSFFIHQTEGELKVDKLRAQENQEGYYYQSFELTVNPLKMIGPINFKKHLKIHIRFKKGYYGVVFYDKLLQNVIPQNQVDGITLKNEPFLLANNSDKPIKVICCIVGIKK</sequence>
<proteinExistence type="predicted"/>
<evidence type="ECO:0000313" key="2">
    <source>
        <dbReference type="EMBL" id="CAD8101181.1"/>
    </source>
</evidence>
<comment type="caution">
    <text evidence="2">The sequence shown here is derived from an EMBL/GenBank/DDBJ whole genome shotgun (WGS) entry which is preliminary data.</text>
</comment>
<keyword evidence="3" id="KW-1185">Reference proteome</keyword>
<accession>A0A8S1PEB6</accession>
<feature type="region of interest" description="Disordered" evidence="1">
    <location>
        <begin position="88"/>
        <end position="124"/>
    </location>
</feature>
<feature type="compositionally biased region" description="Polar residues" evidence="1">
    <location>
        <begin position="88"/>
        <end position="123"/>
    </location>
</feature>
<reference evidence="2" key="1">
    <citation type="submission" date="2021-01" db="EMBL/GenBank/DDBJ databases">
        <authorList>
            <consortium name="Genoscope - CEA"/>
            <person name="William W."/>
        </authorList>
    </citation>
    <scope>NUCLEOTIDE SEQUENCE</scope>
</reference>
<protein>
    <submittedName>
        <fullName evidence="2">Uncharacterized protein</fullName>
    </submittedName>
</protein>
<organism evidence="2 3">
    <name type="scientific">Paramecium sonneborni</name>
    <dbReference type="NCBI Taxonomy" id="65129"/>
    <lineage>
        <taxon>Eukaryota</taxon>
        <taxon>Sar</taxon>
        <taxon>Alveolata</taxon>
        <taxon>Ciliophora</taxon>
        <taxon>Intramacronucleata</taxon>
        <taxon>Oligohymenophorea</taxon>
        <taxon>Peniculida</taxon>
        <taxon>Parameciidae</taxon>
        <taxon>Paramecium</taxon>
    </lineage>
</organism>
<dbReference type="AlphaFoldDB" id="A0A8S1PEB6"/>
<dbReference type="Proteomes" id="UP000692954">
    <property type="component" value="Unassembled WGS sequence"/>
</dbReference>
<name>A0A8S1PEB6_9CILI</name>
<evidence type="ECO:0000256" key="1">
    <source>
        <dbReference type="SAM" id="MobiDB-lite"/>
    </source>
</evidence>
<evidence type="ECO:0000313" key="3">
    <source>
        <dbReference type="Proteomes" id="UP000692954"/>
    </source>
</evidence>